<evidence type="ECO:0000256" key="1">
    <source>
        <dbReference type="SAM" id="MobiDB-lite"/>
    </source>
</evidence>
<dbReference type="RefSeq" id="WP_098455968.1">
    <property type="nucleotide sequence ID" value="NZ_PDJG01000001.1"/>
</dbReference>
<feature type="compositionally biased region" description="Low complexity" evidence="1">
    <location>
        <begin position="173"/>
        <end position="195"/>
    </location>
</feature>
<comment type="caution">
    <text evidence="4">The sequence shown here is derived from an EMBL/GenBank/DDBJ whole genome shotgun (WGS) entry which is preliminary data.</text>
</comment>
<evidence type="ECO:0000313" key="4">
    <source>
        <dbReference type="EMBL" id="PFG35026.1"/>
    </source>
</evidence>
<keyword evidence="2" id="KW-0812">Transmembrane</keyword>
<feature type="compositionally biased region" description="Acidic residues" evidence="1">
    <location>
        <begin position="148"/>
        <end position="160"/>
    </location>
</feature>
<dbReference type="Proteomes" id="UP000225548">
    <property type="component" value="Unassembled WGS sequence"/>
</dbReference>
<dbReference type="PANTHER" id="PTHR31157">
    <property type="entry name" value="SCP DOMAIN-CONTAINING PROTEIN"/>
    <property type="match status" value="1"/>
</dbReference>
<reference evidence="4 5" key="1">
    <citation type="submission" date="2017-10" db="EMBL/GenBank/DDBJ databases">
        <title>Sequencing the genomes of 1000 actinobacteria strains.</title>
        <authorList>
            <person name="Klenk H.-P."/>
        </authorList>
    </citation>
    <scope>NUCLEOTIDE SEQUENCE [LARGE SCALE GENOMIC DNA]</scope>
    <source>
        <strain evidence="4 5">DSM 18966</strain>
    </source>
</reference>
<feature type="compositionally biased region" description="Low complexity" evidence="1">
    <location>
        <begin position="126"/>
        <end position="146"/>
    </location>
</feature>
<evidence type="ECO:0000313" key="5">
    <source>
        <dbReference type="Proteomes" id="UP000225548"/>
    </source>
</evidence>
<evidence type="ECO:0000259" key="3">
    <source>
        <dbReference type="Pfam" id="PF00188"/>
    </source>
</evidence>
<feature type="region of interest" description="Disordered" evidence="1">
    <location>
        <begin position="126"/>
        <end position="199"/>
    </location>
</feature>
<dbReference type="SUPFAM" id="SSF55797">
    <property type="entry name" value="PR-1-like"/>
    <property type="match status" value="1"/>
</dbReference>
<dbReference type="CDD" id="cd05379">
    <property type="entry name" value="CAP_bacterial"/>
    <property type="match status" value="1"/>
</dbReference>
<protein>
    <submittedName>
        <fullName evidence="4">Uncharacterized protein YkwD</fullName>
    </submittedName>
</protein>
<dbReference type="InterPro" id="IPR014044">
    <property type="entry name" value="CAP_dom"/>
</dbReference>
<keyword evidence="2" id="KW-1133">Transmembrane helix</keyword>
<dbReference type="InterPro" id="IPR035940">
    <property type="entry name" value="CAP_sf"/>
</dbReference>
<keyword evidence="2" id="KW-0472">Membrane</keyword>
<accession>A0A2A9E8P9</accession>
<dbReference type="AlphaFoldDB" id="A0A2A9E8P9"/>
<feature type="transmembrane region" description="Helical" evidence="2">
    <location>
        <begin position="15"/>
        <end position="41"/>
    </location>
</feature>
<dbReference type="Pfam" id="PF00188">
    <property type="entry name" value="CAP"/>
    <property type="match status" value="1"/>
</dbReference>
<feature type="domain" description="SCP" evidence="3">
    <location>
        <begin position="206"/>
        <end position="311"/>
    </location>
</feature>
<dbReference type="Gene3D" id="3.40.33.10">
    <property type="entry name" value="CAP"/>
    <property type="match status" value="1"/>
</dbReference>
<evidence type="ECO:0000256" key="2">
    <source>
        <dbReference type="SAM" id="Phobius"/>
    </source>
</evidence>
<proteinExistence type="predicted"/>
<dbReference type="EMBL" id="PDJG01000001">
    <property type="protein sequence ID" value="PFG35026.1"/>
    <property type="molecule type" value="Genomic_DNA"/>
</dbReference>
<gene>
    <name evidence="4" type="ORF">ATL42_2959</name>
</gene>
<keyword evidence="5" id="KW-1185">Reference proteome</keyword>
<sequence>MTKLFDDVGRRLWPAWMLLVRSVAAGVFGLAIALTVAVLVVGPETRDEWRALPARVASGEVRIPVVGGLLGDGGAVTAEAASDDDLEARAAAAASRSGALRTDGLARRLNPFAVRDSGAFVAAGDAAEPTAVPSETPEPEAAAPTVEPEPEPEPEPEVETEAAAPPSAEPEPEATTPSVAAPAETPTTAPSTSTSNGLSTEGAEVLRLVNVQRVENGCSELRLDSQLTSGAQLHSEDMYANDYMSHTSLDGRTPSDRAAATGYSSYGGENVAKGYRSAAAVMDGWMNSPGHRANILNCSFVAIGVGVEVDAWTQVFGYA</sequence>
<dbReference type="PANTHER" id="PTHR31157:SF1">
    <property type="entry name" value="SCP DOMAIN-CONTAINING PROTEIN"/>
    <property type="match status" value="1"/>
</dbReference>
<name>A0A2A9E8P9_9MICO</name>
<organism evidence="4 5">
    <name type="scientific">Sanguibacter antarcticus</name>
    <dbReference type="NCBI Taxonomy" id="372484"/>
    <lineage>
        <taxon>Bacteria</taxon>
        <taxon>Bacillati</taxon>
        <taxon>Actinomycetota</taxon>
        <taxon>Actinomycetes</taxon>
        <taxon>Micrococcales</taxon>
        <taxon>Sanguibacteraceae</taxon>
        <taxon>Sanguibacter</taxon>
    </lineage>
</organism>
<dbReference type="OrthoDB" id="68195at2"/>